<feature type="domain" description="HTH marR-type" evidence="1">
    <location>
        <begin position="6"/>
        <end position="137"/>
    </location>
</feature>
<sequence>MTARTASDLLLQLQLLGRDIELEAAKRLEQAGTSLRVVSVLMCADQHEKTQGELAELACLDKSTMVHTVDALERDGLASRKPSQTDRRARVVEVTDSGRDLVSSTEPVLADLYDAVLARLPEEDREQFLRSLNTLVAGRSLEPVVTVERAPRRRSAR</sequence>
<dbReference type="PRINTS" id="PR00598">
    <property type="entry name" value="HTHMARR"/>
</dbReference>
<protein>
    <submittedName>
        <fullName evidence="2">MarR family transcriptional regulator</fullName>
    </submittedName>
</protein>
<reference evidence="2 3" key="1">
    <citation type="submission" date="2016-07" db="EMBL/GenBank/DDBJ databases">
        <title>Complete genome sequence of the Lentzea guizhouensis DHS C013.</title>
        <authorList>
            <person name="Cao C."/>
        </authorList>
    </citation>
    <scope>NUCLEOTIDE SEQUENCE [LARGE SCALE GENOMIC DNA]</scope>
    <source>
        <strain evidence="2 3">DHS C013</strain>
    </source>
</reference>
<dbReference type="OrthoDB" id="3217017at2"/>
<dbReference type="SMART" id="SM00347">
    <property type="entry name" value="HTH_MARR"/>
    <property type="match status" value="1"/>
</dbReference>
<dbReference type="Gene3D" id="1.10.10.10">
    <property type="entry name" value="Winged helix-like DNA-binding domain superfamily/Winged helix DNA-binding domain"/>
    <property type="match status" value="1"/>
</dbReference>
<dbReference type="AlphaFoldDB" id="A0A1B2HW66"/>
<dbReference type="KEGG" id="led:BBK82_44660"/>
<evidence type="ECO:0000259" key="1">
    <source>
        <dbReference type="PROSITE" id="PS50995"/>
    </source>
</evidence>
<dbReference type="InterPro" id="IPR036390">
    <property type="entry name" value="WH_DNA-bd_sf"/>
</dbReference>
<dbReference type="RefSeq" id="WP_065920313.1">
    <property type="nucleotide sequence ID" value="NZ_CP016793.1"/>
</dbReference>
<dbReference type="STRING" id="1586287.BBK82_44660"/>
<gene>
    <name evidence="2" type="ORF">BBK82_44660</name>
</gene>
<dbReference type="PANTHER" id="PTHR33164:SF43">
    <property type="entry name" value="HTH-TYPE TRANSCRIPTIONAL REPRESSOR YETL"/>
    <property type="match status" value="1"/>
</dbReference>
<dbReference type="InterPro" id="IPR000835">
    <property type="entry name" value="HTH_MarR-typ"/>
</dbReference>
<dbReference type="EMBL" id="CP016793">
    <property type="protein sequence ID" value="ANZ41979.1"/>
    <property type="molecule type" value="Genomic_DNA"/>
</dbReference>
<evidence type="ECO:0000313" key="2">
    <source>
        <dbReference type="EMBL" id="ANZ41979.1"/>
    </source>
</evidence>
<name>A0A1B2HW66_9PSEU</name>
<dbReference type="PROSITE" id="PS50995">
    <property type="entry name" value="HTH_MARR_2"/>
    <property type="match status" value="1"/>
</dbReference>
<accession>A0A1B2HW66</accession>
<evidence type="ECO:0000313" key="3">
    <source>
        <dbReference type="Proteomes" id="UP000093053"/>
    </source>
</evidence>
<dbReference type="InterPro" id="IPR036388">
    <property type="entry name" value="WH-like_DNA-bd_sf"/>
</dbReference>
<dbReference type="SUPFAM" id="SSF46785">
    <property type="entry name" value="Winged helix' DNA-binding domain"/>
    <property type="match status" value="1"/>
</dbReference>
<dbReference type="InterPro" id="IPR039422">
    <property type="entry name" value="MarR/SlyA-like"/>
</dbReference>
<dbReference type="PANTHER" id="PTHR33164">
    <property type="entry name" value="TRANSCRIPTIONAL REGULATOR, MARR FAMILY"/>
    <property type="match status" value="1"/>
</dbReference>
<keyword evidence="3" id="KW-1185">Reference proteome</keyword>
<organism evidence="2 3">
    <name type="scientific">Lentzea guizhouensis</name>
    <dbReference type="NCBI Taxonomy" id="1586287"/>
    <lineage>
        <taxon>Bacteria</taxon>
        <taxon>Bacillati</taxon>
        <taxon>Actinomycetota</taxon>
        <taxon>Actinomycetes</taxon>
        <taxon>Pseudonocardiales</taxon>
        <taxon>Pseudonocardiaceae</taxon>
        <taxon>Lentzea</taxon>
    </lineage>
</organism>
<dbReference type="Pfam" id="PF01047">
    <property type="entry name" value="MarR"/>
    <property type="match status" value="1"/>
</dbReference>
<dbReference type="Proteomes" id="UP000093053">
    <property type="component" value="Chromosome"/>
</dbReference>
<dbReference type="GO" id="GO:0006950">
    <property type="term" value="P:response to stress"/>
    <property type="evidence" value="ECO:0007669"/>
    <property type="project" value="TreeGrafter"/>
</dbReference>
<proteinExistence type="predicted"/>
<dbReference type="GO" id="GO:0003700">
    <property type="term" value="F:DNA-binding transcription factor activity"/>
    <property type="evidence" value="ECO:0007669"/>
    <property type="project" value="InterPro"/>
</dbReference>